<dbReference type="PROSITE" id="PS51257">
    <property type="entry name" value="PROKAR_LIPOPROTEIN"/>
    <property type="match status" value="1"/>
</dbReference>
<evidence type="ECO:0000313" key="3">
    <source>
        <dbReference type="Proteomes" id="UP000714380"/>
    </source>
</evidence>
<evidence type="ECO:0000313" key="2">
    <source>
        <dbReference type="EMBL" id="MCA6063183.1"/>
    </source>
</evidence>
<protein>
    <submittedName>
        <fullName evidence="2">DUF2798 domain-containing protein</fullName>
    </submittedName>
</protein>
<dbReference type="EMBL" id="JAEDAH010000029">
    <property type="protein sequence ID" value="MCA6063183.1"/>
    <property type="molecule type" value="Genomic_DNA"/>
</dbReference>
<name>A0ABS7ZPQ8_9GAMM</name>
<comment type="caution">
    <text evidence="2">The sequence shown here is derived from an EMBL/GenBank/DDBJ whole genome shotgun (WGS) entry which is preliminary data.</text>
</comment>
<dbReference type="Pfam" id="PF11391">
    <property type="entry name" value="DUF2798"/>
    <property type="match status" value="1"/>
</dbReference>
<gene>
    <name evidence="2" type="ORF">I9W95_06130</name>
</gene>
<feature type="transmembrane region" description="Helical" evidence="1">
    <location>
        <begin position="42"/>
        <end position="60"/>
    </location>
</feature>
<evidence type="ECO:0000256" key="1">
    <source>
        <dbReference type="SAM" id="Phobius"/>
    </source>
</evidence>
<keyword evidence="1" id="KW-1133">Transmembrane helix</keyword>
<accession>A0ABS7ZPQ8</accession>
<keyword evidence="3" id="KW-1185">Reference proteome</keyword>
<keyword evidence="1" id="KW-0472">Membrane</keyword>
<feature type="transmembrane region" description="Helical" evidence="1">
    <location>
        <begin position="9"/>
        <end position="30"/>
    </location>
</feature>
<dbReference type="Proteomes" id="UP000714380">
    <property type="component" value="Unassembled WGS sequence"/>
</dbReference>
<sequence length="77" mass="8423">MLQPKHTPVVFAFLMSCCMAALVSAIVTAVNTGMDHGFISRWLSSYLVAWPVAFVSLLLLKEVVLKWAARITGASKQ</sequence>
<organism evidence="2 3">
    <name type="scientific">Thalassolituus marinus</name>
    <dbReference type="NCBI Taxonomy" id="671053"/>
    <lineage>
        <taxon>Bacteria</taxon>
        <taxon>Pseudomonadati</taxon>
        <taxon>Pseudomonadota</taxon>
        <taxon>Gammaproteobacteria</taxon>
        <taxon>Oceanospirillales</taxon>
        <taxon>Oceanospirillaceae</taxon>
        <taxon>Thalassolituus</taxon>
    </lineage>
</organism>
<reference evidence="2 3" key="1">
    <citation type="submission" date="2020-12" db="EMBL/GenBank/DDBJ databases">
        <title>Novel Thalassolituus-related marine hydrocarbonoclastic bacteria mediated algae-derived hydrocarbons mineralization in twilight zone of the northern South China Sea.</title>
        <authorList>
            <person name="Dong C."/>
        </authorList>
    </citation>
    <scope>NUCLEOTIDE SEQUENCE [LARGE SCALE GENOMIC DNA]</scope>
    <source>
        <strain evidence="2 3">IMCC1826</strain>
    </source>
</reference>
<keyword evidence="1" id="KW-0812">Transmembrane</keyword>
<dbReference type="InterPro" id="IPR021529">
    <property type="entry name" value="DUF2798"/>
</dbReference>
<dbReference type="RefSeq" id="WP_225672929.1">
    <property type="nucleotide sequence ID" value="NZ_JAEDAH010000029.1"/>
</dbReference>
<proteinExistence type="predicted"/>